<gene>
    <name evidence="2" type="ORF">CCMP2556_LOCUS48508</name>
</gene>
<sequence>MSSWIQPNRGCQTDGSDPKRLAAKNAMPLVPFVVRPGAPRSVRVRTLRSQRCPLVPIVAFAHNGPLPFSGVDVLRLAGGPAALLEALLWARDWSTERRSTAPAQARTHLLQQLLALLSCCCRNPIGTDVSNEPTRLPLHQLVLLWTGSFGCLLKAASPAQEKVWRKRHAESGGVMSAEFLVRGELPPALPQARLCEVLQRVAEVQADWPMEVRLLWRVLHSRSTAREVSKLWMAAPYTMQDISSEVESAPVHEMFIPGIIAASGTLSRSLQKCLLCTGCQVPPGVSPASFVAACADALNELRNADQLRQVRVQGPGAAAVQRLVQEET</sequence>
<evidence type="ECO:0000313" key="3">
    <source>
        <dbReference type="Proteomes" id="UP001642484"/>
    </source>
</evidence>
<dbReference type="Proteomes" id="UP001642484">
    <property type="component" value="Unassembled WGS sequence"/>
</dbReference>
<comment type="caution">
    <text evidence="2">The sequence shown here is derived from an EMBL/GenBank/DDBJ whole genome shotgun (WGS) entry which is preliminary data.</text>
</comment>
<dbReference type="EMBL" id="CAXAMN010026472">
    <property type="protein sequence ID" value="CAK9103285.1"/>
    <property type="molecule type" value="Genomic_DNA"/>
</dbReference>
<organism evidence="2 3">
    <name type="scientific">Durusdinium trenchii</name>
    <dbReference type="NCBI Taxonomy" id="1381693"/>
    <lineage>
        <taxon>Eukaryota</taxon>
        <taxon>Sar</taxon>
        <taxon>Alveolata</taxon>
        <taxon>Dinophyceae</taxon>
        <taxon>Suessiales</taxon>
        <taxon>Symbiodiniaceae</taxon>
        <taxon>Durusdinium</taxon>
    </lineage>
</organism>
<proteinExistence type="predicted"/>
<reference evidence="2 3" key="1">
    <citation type="submission" date="2024-02" db="EMBL/GenBank/DDBJ databases">
        <authorList>
            <person name="Chen Y."/>
            <person name="Shah S."/>
            <person name="Dougan E. K."/>
            <person name="Thang M."/>
            <person name="Chan C."/>
        </authorList>
    </citation>
    <scope>NUCLEOTIDE SEQUENCE [LARGE SCALE GENOMIC DNA]</scope>
</reference>
<protein>
    <submittedName>
        <fullName evidence="2">Uncharacterized protein</fullName>
    </submittedName>
</protein>
<evidence type="ECO:0000256" key="1">
    <source>
        <dbReference type="SAM" id="MobiDB-lite"/>
    </source>
</evidence>
<evidence type="ECO:0000313" key="2">
    <source>
        <dbReference type="EMBL" id="CAK9103285.1"/>
    </source>
</evidence>
<feature type="compositionally biased region" description="Polar residues" evidence="1">
    <location>
        <begin position="1"/>
        <end position="15"/>
    </location>
</feature>
<name>A0ABP0RV37_9DINO</name>
<keyword evidence="3" id="KW-1185">Reference proteome</keyword>
<accession>A0ABP0RV37</accession>
<feature type="region of interest" description="Disordered" evidence="1">
    <location>
        <begin position="1"/>
        <end position="20"/>
    </location>
</feature>